<accession>A0A9W8AKS6</accession>
<sequence>MSYSQIITLFSPQCHCRKTVVIKALIFPHEFCTAECHHLEAERIGLIEFNPSRRPGTPVRPLARPYNSEAVEHPHCEAWNAVIDYLTAIAHMGPCDTPEYGQVAIAKIRHAAACYRATLAQGEKETAEENITIVIHALRAVLATLDLFVKTSFPHMTEWASDMPLTWAEYLAYLEGAVDLYAGITRWILVATRELAGLVDGSFFIKGELSEYLDMIPPVTRQICRAISQVRSHTNSDLANHRDLAAAIDDWVDVARCLDSHVNHRRAFCRY</sequence>
<name>A0A9W8AKS6_9FUNG</name>
<reference evidence="1" key="1">
    <citation type="submission" date="2022-07" db="EMBL/GenBank/DDBJ databases">
        <title>Phylogenomic reconstructions and comparative analyses of Kickxellomycotina fungi.</title>
        <authorList>
            <person name="Reynolds N.K."/>
            <person name="Stajich J.E."/>
            <person name="Barry K."/>
            <person name="Grigoriev I.V."/>
            <person name="Crous P."/>
            <person name="Smith M.E."/>
        </authorList>
    </citation>
    <scope>NUCLEOTIDE SEQUENCE</scope>
    <source>
        <strain evidence="1">RSA 861</strain>
    </source>
</reference>
<gene>
    <name evidence="1" type="ORF">IWQ60_001365</name>
</gene>
<protein>
    <submittedName>
        <fullName evidence="1">Uncharacterized protein</fullName>
    </submittedName>
</protein>
<proteinExistence type="predicted"/>
<keyword evidence="2" id="KW-1185">Reference proteome</keyword>
<evidence type="ECO:0000313" key="2">
    <source>
        <dbReference type="Proteomes" id="UP001150569"/>
    </source>
</evidence>
<evidence type="ECO:0000313" key="1">
    <source>
        <dbReference type="EMBL" id="KAJ1929196.1"/>
    </source>
</evidence>
<organism evidence="1 2">
    <name type="scientific">Tieghemiomyces parasiticus</name>
    <dbReference type="NCBI Taxonomy" id="78921"/>
    <lineage>
        <taxon>Eukaryota</taxon>
        <taxon>Fungi</taxon>
        <taxon>Fungi incertae sedis</taxon>
        <taxon>Zoopagomycota</taxon>
        <taxon>Kickxellomycotina</taxon>
        <taxon>Dimargaritomycetes</taxon>
        <taxon>Dimargaritales</taxon>
        <taxon>Dimargaritaceae</taxon>
        <taxon>Tieghemiomyces</taxon>
    </lineage>
</organism>
<dbReference type="EMBL" id="JANBPT010000043">
    <property type="protein sequence ID" value="KAJ1929196.1"/>
    <property type="molecule type" value="Genomic_DNA"/>
</dbReference>
<dbReference type="Proteomes" id="UP001150569">
    <property type="component" value="Unassembled WGS sequence"/>
</dbReference>
<dbReference type="AlphaFoldDB" id="A0A9W8AKS6"/>
<comment type="caution">
    <text evidence="1">The sequence shown here is derived from an EMBL/GenBank/DDBJ whole genome shotgun (WGS) entry which is preliminary data.</text>
</comment>